<dbReference type="InterPro" id="IPR032675">
    <property type="entry name" value="LRR_dom_sf"/>
</dbReference>
<dbReference type="Gene3D" id="3.80.10.10">
    <property type="entry name" value="Ribonuclease Inhibitor"/>
    <property type="match status" value="1"/>
</dbReference>
<dbReference type="AlphaFoldDB" id="A0A9P5XYE4"/>
<accession>A0A9P5XYE4</accession>
<evidence type="ECO:0008006" key="3">
    <source>
        <dbReference type="Google" id="ProtNLM"/>
    </source>
</evidence>
<gene>
    <name evidence="1" type="ORF">BDZ94DRAFT_1311842</name>
</gene>
<sequence>MKGNDLAPLFLHKAFIYRFKSLTHQIRPQFQPPKKSGMLKLITPEFVPAHAPILTIPPEIIAEILTLLSPFPLPISIPPNILDPFWAATQACTQWRHMALTSPRLWSSLSIEFPQCVDDCTFQKTIQAATECLRRSHPVPLLVTLALQALPRNQYKHKYYYTEDSTPLSSLSFLAPHAPRIESLSLKTLSDLSSRELAFTFPNLHHLDVDVPDYQYRMHLTTFITRSGDAITYLNIRYPLTSGDWCKILTRTRHLTELLTPNPLPCAVVRTMAVCAICPNLQTLRCSLYKEASDEFLEMLETRQGVMRHVTVECMKFGFEEEQRRRVSTIREKGMNVEVLEPPAWCMYN</sequence>
<evidence type="ECO:0000313" key="1">
    <source>
        <dbReference type="EMBL" id="KAF9460067.1"/>
    </source>
</evidence>
<evidence type="ECO:0000313" key="2">
    <source>
        <dbReference type="Proteomes" id="UP000807353"/>
    </source>
</evidence>
<name>A0A9P5XYE4_9AGAR</name>
<comment type="caution">
    <text evidence="1">The sequence shown here is derived from an EMBL/GenBank/DDBJ whole genome shotgun (WGS) entry which is preliminary data.</text>
</comment>
<organism evidence="1 2">
    <name type="scientific">Collybia nuda</name>
    <dbReference type="NCBI Taxonomy" id="64659"/>
    <lineage>
        <taxon>Eukaryota</taxon>
        <taxon>Fungi</taxon>
        <taxon>Dikarya</taxon>
        <taxon>Basidiomycota</taxon>
        <taxon>Agaricomycotina</taxon>
        <taxon>Agaricomycetes</taxon>
        <taxon>Agaricomycetidae</taxon>
        <taxon>Agaricales</taxon>
        <taxon>Tricholomatineae</taxon>
        <taxon>Clitocybaceae</taxon>
        <taxon>Collybia</taxon>
    </lineage>
</organism>
<reference evidence="1" key="1">
    <citation type="submission" date="2020-11" db="EMBL/GenBank/DDBJ databases">
        <authorList>
            <consortium name="DOE Joint Genome Institute"/>
            <person name="Ahrendt S."/>
            <person name="Riley R."/>
            <person name="Andreopoulos W."/>
            <person name="Labutti K."/>
            <person name="Pangilinan J."/>
            <person name="Ruiz-Duenas F.J."/>
            <person name="Barrasa J.M."/>
            <person name="Sanchez-Garcia M."/>
            <person name="Camarero S."/>
            <person name="Miyauchi S."/>
            <person name="Serrano A."/>
            <person name="Linde D."/>
            <person name="Babiker R."/>
            <person name="Drula E."/>
            <person name="Ayuso-Fernandez I."/>
            <person name="Pacheco R."/>
            <person name="Padilla G."/>
            <person name="Ferreira P."/>
            <person name="Barriuso J."/>
            <person name="Kellner H."/>
            <person name="Castanera R."/>
            <person name="Alfaro M."/>
            <person name="Ramirez L."/>
            <person name="Pisabarro A.G."/>
            <person name="Kuo A."/>
            <person name="Tritt A."/>
            <person name="Lipzen A."/>
            <person name="He G."/>
            <person name="Yan M."/>
            <person name="Ng V."/>
            <person name="Cullen D."/>
            <person name="Martin F."/>
            <person name="Rosso M.-N."/>
            <person name="Henrissat B."/>
            <person name="Hibbett D."/>
            <person name="Martinez A.T."/>
            <person name="Grigoriev I.V."/>
        </authorList>
    </citation>
    <scope>NUCLEOTIDE SEQUENCE</scope>
    <source>
        <strain evidence="1">CBS 247.69</strain>
    </source>
</reference>
<proteinExistence type="predicted"/>
<keyword evidence="2" id="KW-1185">Reference proteome</keyword>
<dbReference type="OrthoDB" id="2910230at2759"/>
<dbReference type="Proteomes" id="UP000807353">
    <property type="component" value="Unassembled WGS sequence"/>
</dbReference>
<dbReference type="EMBL" id="MU150305">
    <property type="protein sequence ID" value="KAF9460067.1"/>
    <property type="molecule type" value="Genomic_DNA"/>
</dbReference>
<protein>
    <recommendedName>
        <fullName evidence="3">F-box domain-containing protein</fullName>
    </recommendedName>
</protein>